<evidence type="ECO:0000313" key="3">
    <source>
        <dbReference type="Proteomes" id="UP001501005"/>
    </source>
</evidence>
<dbReference type="EMBL" id="BAAAHG010000001">
    <property type="protein sequence ID" value="GAA0901264.1"/>
    <property type="molecule type" value="Genomic_DNA"/>
</dbReference>
<comment type="caution">
    <text evidence="2">The sequence shown here is derived from an EMBL/GenBank/DDBJ whole genome shotgun (WGS) entry which is preliminary data.</text>
</comment>
<evidence type="ECO:0000313" key="2">
    <source>
        <dbReference type="EMBL" id="GAA0901264.1"/>
    </source>
</evidence>
<reference evidence="2 3" key="1">
    <citation type="journal article" date="2019" name="Int. J. Syst. Evol. Microbiol.">
        <title>The Global Catalogue of Microorganisms (GCM) 10K type strain sequencing project: providing services to taxonomists for standard genome sequencing and annotation.</title>
        <authorList>
            <consortium name="The Broad Institute Genomics Platform"/>
            <consortium name="The Broad Institute Genome Sequencing Center for Infectious Disease"/>
            <person name="Wu L."/>
            <person name="Ma J."/>
        </authorList>
    </citation>
    <scope>NUCLEOTIDE SEQUENCE [LARGE SCALE GENOMIC DNA]</scope>
    <source>
        <strain evidence="2 3">JCM 10673</strain>
    </source>
</reference>
<organism evidence="2 3">
    <name type="scientific">Streptomyces thermoalcalitolerans</name>
    <dbReference type="NCBI Taxonomy" id="65605"/>
    <lineage>
        <taxon>Bacteria</taxon>
        <taxon>Bacillati</taxon>
        <taxon>Actinomycetota</taxon>
        <taxon>Actinomycetes</taxon>
        <taxon>Kitasatosporales</taxon>
        <taxon>Streptomycetaceae</taxon>
        <taxon>Streptomyces</taxon>
    </lineage>
</organism>
<dbReference type="PANTHER" id="PTHR46696:SF1">
    <property type="entry name" value="CYTOCHROME P450 YJIB-RELATED"/>
    <property type="match status" value="1"/>
</dbReference>
<dbReference type="PANTHER" id="PTHR46696">
    <property type="entry name" value="P450, PUTATIVE (EUROFUNG)-RELATED"/>
    <property type="match status" value="1"/>
</dbReference>
<dbReference type="RefSeq" id="WP_344045599.1">
    <property type="nucleotide sequence ID" value="NZ_BAAAHG010000001.1"/>
</dbReference>
<accession>A0ABN1NBQ3</accession>
<comment type="similarity">
    <text evidence="1">Belongs to the cytochrome P450 family.</text>
</comment>
<name>A0ABN1NBQ3_9ACTN</name>
<dbReference type="InterPro" id="IPR002397">
    <property type="entry name" value="Cyt_P450_B"/>
</dbReference>
<dbReference type="Gene3D" id="1.10.630.10">
    <property type="entry name" value="Cytochrome P450"/>
    <property type="match status" value="1"/>
</dbReference>
<gene>
    <name evidence="2" type="ORF">GCM10009549_01950</name>
</gene>
<evidence type="ECO:0000256" key="1">
    <source>
        <dbReference type="ARBA" id="ARBA00010617"/>
    </source>
</evidence>
<protein>
    <submittedName>
        <fullName evidence="2">Cytochrome P450</fullName>
    </submittedName>
</protein>
<dbReference type="InterPro" id="IPR036396">
    <property type="entry name" value="Cyt_P450_sf"/>
</dbReference>
<dbReference type="Proteomes" id="UP001501005">
    <property type="component" value="Unassembled WGS sequence"/>
</dbReference>
<sequence length="420" mass="46028">MTSSPPPVCPAHTTTAGLTSLSEVTASADPHSVYRRLREEWGPVARVELEPGVAAWLVMGYEELLTITRNEKLYSRDARNWGDFQTGVVPPDSGLGPMMFWRANVIGADGEEHRRLRRPLDDGVSSIDQRRLRRSVQAMCSDLIDGFADRGRADLVAEYAQSIPLLAIASLFGLDMAERYELLAGLAALFGSADDSQAGNRRFEEVLADVMNARRSALSDDLTSGFLAHPDLRDDSEVLQSMVVMISAGQETTTIWIARTLQLMLTDPRFAGRMRGGRLGIDDALDEVLWRHPPMTHMPARYALRDTELGGQRIRKGDALILGLAAANDDPRIHDGDPSAEPGNRSHLAWSAGPHACPARIPARLITRTAVETALHRLPDVRLEIPADEIALRPSPWTRCPVSLPVTFTRPLSPAPPHGA</sequence>
<proteinExistence type="inferred from homology"/>
<dbReference type="PRINTS" id="PR00359">
    <property type="entry name" value="BP450"/>
</dbReference>
<dbReference type="SUPFAM" id="SSF48264">
    <property type="entry name" value="Cytochrome P450"/>
    <property type="match status" value="1"/>
</dbReference>
<dbReference type="CDD" id="cd20623">
    <property type="entry name" value="CYP_unk"/>
    <property type="match status" value="1"/>
</dbReference>
<keyword evidence="3" id="KW-1185">Reference proteome</keyword>